<evidence type="ECO:0000313" key="2">
    <source>
        <dbReference type="EMBL" id="MPL87645.1"/>
    </source>
</evidence>
<feature type="transmembrane region" description="Helical" evidence="1">
    <location>
        <begin position="49"/>
        <end position="69"/>
    </location>
</feature>
<gene>
    <name evidence="2" type="ORF">SDC9_33646</name>
</gene>
<keyword evidence="1" id="KW-1133">Transmembrane helix</keyword>
<proteinExistence type="predicted"/>
<feature type="transmembrane region" description="Helical" evidence="1">
    <location>
        <begin position="231"/>
        <end position="251"/>
    </location>
</feature>
<dbReference type="AlphaFoldDB" id="A0A644V9D2"/>
<feature type="transmembrane region" description="Helical" evidence="1">
    <location>
        <begin position="148"/>
        <end position="168"/>
    </location>
</feature>
<organism evidence="2">
    <name type="scientific">bioreactor metagenome</name>
    <dbReference type="NCBI Taxonomy" id="1076179"/>
    <lineage>
        <taxon>unclassified sequences</taxon>
        <taxon>metagenomes</taxon>
        <taxon>ecological metagenomes</taxon>
    </lineage>
</organism>
<dbReference type="Gene3D" id="1.20.1260.100">
    <property type="entry name" value="TspO/MBR protein"/>
    <property type="match status" value="1"/>
</dbReference>
<feature type="transmembrane region" description="Helical" evidence="1">
    <location>
        <begin position="108"/>
        <end position="127"/>
    </location>
</feature>
<dbReference type="PANTHER" id="PTHR33802">
    <property type="entry name" value="SI:CH211-161H7.5-RELATED"/>
    <property type="match status" value="1"/>
</dbReference>
<feature type="transmembrane region" description="Helical" evidence="1">
    <location>
        <begin position="81"/>
        <end position="102"/>
    </location>
</feature>
<feature type="transmembrane region" description="Helical" evidence="1">
    <location>
        <begin position="180"/>
        <end position="199"/>
    </location>
</feature>
<dbReference type="InterPro" id="IPR038330">
    <property type="entry name" value="TspO/MBR-related_sf"/>
</dbReference>
<keyword evidence="1" id="KW-0812">Transmembrane</keyword>
<protein>
    <submittedName>
        <fullName evidence="2">Uncharacterized protein</fullName>
    </submittedName>
</protein>
<sequence>MKTVTTIMNILLFTAMIAINGLANALPINGFTTGELSDLYPNLFVPAGVTFSIWGIIYLLLLIFIITQVTASLNKKASKYLLSPLASWAFALTCVFNSLWIIAWHYRLVLLSVIIMLLLLLTLIYIVKRMERERIQDFWSRFAIKLPFSVYLGWISVATIANITALLVQWNWSGFGLSESTWTIIMLGIGTFLSASMMYKRSDIFYAFVVIWAFYGIIIKREASDPIYPEIIATAWASIAIQAAYIIYILVRRVPEKQNQNE</sequence>
<dbReference type="EMBL" id="VSSQ01000242">
    <property type="protein sequence ID" value="MPL87645.1"/>
    <property type="molecule type" value="Genomic_DNA"/>
</dbReference>
<keyword evidence="1" id="KW-0472">Membrane</keyword>
<comment type="caution">
    <text evidence="2">The sequence shown here is derived from an EMBL/GenBank/DDBJ whole genome shotgun (WGS) entry which is preliminary data.</text>
</comment>
<name>A0A644V9D2_9ZZZZ</name>
<evidence type="ECO:0000256" key="1">
    <source>
        <dbReference type="SAM" id="Phobius"/>
    </source>
</evidence>
<reference evidence="2" key="1">
    <citation type="submission" date="2019-08" db="EMBL/GenBank/DDBJ databases">
        <authorList>
            <person name="Kucharzyk K."/>
            <person name="Murdoch R.W."/>
            <person name="Higgins S."/>
            <person name="Loffler F."/>
        </authorList>
    </citation>
    <scope>NUCLEOTIDE SEQUENCE</scope>
</reference>
<accession>A0A644V9D2</accession>
<dbReference type="PANTHER" id="PTHR33802:SF1">
    <property type="entry name" value="XK-RELATED PROTEIN"/>
    <property type="match status" value="1"/>
</dbReference>
<feature type="transmembrane region" description="Helical" evidence="1">
    <location>
        <begin position="204"/>
        <end position="219"/>
    </location>
</feature>